<dbReference type="AlphaFoldDB" id="A0A1X2GVR4"/>
<feature type="compositionally biased region" description="Low complexity" evidence="1">
    <location>
        <begin position="37"/>
        <end position="53"/>
    </location>
</feature>
<evidence type="ECO:0000313" key="2">
    <source>
        <dbReference type="EMBL" id="ORX62134.1"/>
    </source>
</evidence>
<comment type="caution">
    <text evidence="2">The sequence shown here is derived from an EMBL/GenBank/DDBJ whole genome shotgun (WGS) entry which is preliminary data.</text>
</comment>
<name>A0A1X2GVR4_9FUNG</name>
<keyword evidence="3" id="KW-1185">Reference proteome</keyword>
<feature type="compositionally biased region" description="Polar residues" evidence="1">
    <location>
        <begin position="10"/>
        <end position="29"/>
    </location>
</feature>
<dbReference type="STRING" id="101127.A0A1X2GVR4"/>
<reference evidence="2 3" key="1">
    <citation type="submission" date="2016-07" db="EMBL/GenBank/DDBJ databases">
        <title>Pervasive Adenine N6-methylation of Active Genes in Fungi.</title>
        <authorList>
            <consortium name="DOE Joint Genome Institute"/>
            <person name="Mondo S.J."/>
            <person name="Dannebaum R.O."/>
            <person name="Kuo R.C."/>
            <person name="Labutti K."/>
            <person name="Haridas S."/>
            <person name="Kuo A."/>
            <person name="Salamov A."/>
            <person name="Ahrendt S.R."/>
            <person name="Lipzen A."/>
            <person name="Sullivan W."/>
            <person name="Andreopoulos W.B."/>
            <person name="Clum A."/>
            <person name="Lindquist E."/>
            <person name="Daum C."/>
            <person name="Ramamoorthy G.K."/>
            <person name="Gryganskyi A."/>
            <person name="Culley D."/>
            <person name="Magnuson J.K."/>
            <person name="James T.Y."/>
            <person name="O'Malley M.A."/>
            <person name="Stajich J.E."/>
            <person name="Spatafora J.W."/>
            <person name="Visel A."/>
            <person name="Grigoriev I.V."/>
        </authorList>
    </citation>
    <scope>NUCLEOTIDE SEQUENCE [LARGE SCALE GENOMIC DNA]</scope>
    <source>
        <strain evidence="2 3">NRRL 3301</strain>
    </source>
</reference>
<sequence>MASPLASPIGSYQAQGEWDQLQTQFSQHMSLQPLPPAQSSASPPQQRSSPSQQNSDTPGKAANNTFVHKLHT</sequence>
<evidence type="ECO:0000313" key="3">
    <source>
        <dbReference type="Proteomes" id="UP000242146"/>
    </source>
</evidence>
<organism evidence="2 3">
    <name type="scientific">Hesseltinella vesiculosa</name>
    <dbReference type="NCBI Taxonomy" id="101127"/>
    <lineage>
        <taxon>Eukaryota</taxon>
        <taxon>Fungi</taxon>
        <taxon>Fungi incertae sedis</taxon>
        <taxon>Mucoromycota</taxon>
        <taxon>Mucoromycotina</taxon>
        <taxon>Mucoromycetes</taxon>
        <taxon>Mucorales</taxon>
        <taxon>Cunninghamellaceae</taxon>
        <taxon>Hesseltinella</taxon>
    </lineage>
</organism>
<dbReference type="Proteomes" id="UP000242146">
    <property type="component" value="Unassembled WGS sequence"/>
</dbReference>
<gene>
    <name evidence="2" type="ORF">DM01DRAFT_302894</name>
</gene>
<feature type="region of interest" description="Disordered" evidence="1">
    <location>
        <begin position="1"/>
        <end position="72"/>
    </location>
</feature>
<dbReference type="EMBL" id="MCGT01000002">
    <property type="protein sequence ID" value="ORX62134.1"/>
    <property type="molecule type" value="Genomic_DNA"/>
</dbReference>
<accession>A0A1X2GVR4</accession>
<protein>
    <submittedName>
        <fullName evidence="2">Uncharacterized protein</fullName>
    </submittedName>
</protein>
<evidence type="ECO:0000256" key="1">
    <source>
        <dbReference type="SAM" id="MobiDB-lite"/>
    </source>
</evidence>
<proteinExistence type="predicted"/>
<dbReference type="OrthoDB" id="60033at2759"/>
<feature type="compositionally biased region" description="Polar residues" evidence="1">
    <location>
        <begin position="54"/>
        <end position="66"/>
    </location>
</feature>